<evidence type="ECO:0000259" key="1">
    <source>
        <dbReference type="Pfam" id="PF07727"/>
    </source>
</evidence>
<gene>
    <name evidence="2" type="ORF">O181_077279</name>
</gene>
<keyword evidence="3" id="KW-1185">Reference proteome</keyword>
<evidence type="ECO:0000313" key="3">
    <source>
        <dbReference type="Proteomes" id="UP000765509"/>
    </source>
</evidence>
<name>A0A9Q3IG70_9BASI</name>
<dbReference type="Proteomes" id="UP000765509">
    <property type="component" value="Unassembled WGS sequence"/>
</dbReference>
<proteinExistence type="predicted"/>
<feature type="domain" description="Reverse transcriptase Ty1/copia-type" evidence="1">
    <location>
        <begin position="2"/>
        <end position="217"/>
    </location>
</feature>
<sequence>MKTIGHRWVFDLKSNTDGSIKKLKVWLVAHGDREHPGVDCAETYALTASLMSLRLVLATAVLKGWQVASFDVSGAYLNSPVDKCVLVEPPIIFMPELRRKALSLKKALYSMWQAGRCWWKFLLGILQHLGFVATEVDQSLYMFCSRMVVIIIWIHVNNCVVALNSADEVSDFKTALVSHFDIKWSNQLDRIVGLKCVFGEGKVAITQQQLTDRILEAYPRQVVTRDSPLPVLPVGGPTPNMWPLEATPLRSVIGSLAHLVSGSRPDLAFAVNYLARHSMGPTV</sequence>
<dbReference type="EMBL" id="AVOT02042176">
    <property type="protein sequence ID" value="MBW0537564.1"/>
    <property type="molecule type" value="Genomic_DNA"/>
</dbReference>
<dbReference type="Pfam" id="PF07727">
    <property type="entry name" value="RVT_2"/>
    <property type="match status" value="1"/>
</dbReference>
<protein>
    <recommendedName>
        <fullName evidence="1">Reverse transcriptase Ty1/copia-type domain-containing protein</fullName>
    </recommendedName>
</protein>
<dbReference type="OrthoDB" id="3054497at2759"/>
<dbReference type="InterPro" id="IPR013103">
    <property type="entry name" value="RVT_2"/>
</dbReference>
<comment type="caution">
    <text evidence="2">The sequence shown here is derived from an EMBL/GenBank/DDBJ whole genome shotgun (WGS) entry which is preliminary data.</text>
</comment>
<accession>A0A9Q3IG70</accession>
<reference evidence="2" key="1">
    <citation type="submission" date="2021-03" db="EMBL/GenBank/DDBJ databases">
        <title>Draft genome sequence of rust myrtle Austropuccinia psidii MF-1, a brazilian biotype.</title>
        <authorList>
            <person name="Quecine M.C."/>
            <person name="Pachon D.M.R."/>
            <person name="Bonatelli M.L."/>
            <person name="Correr F.H."/>
            <person name="Franceschini L.M."/>
            <person name="Leite T.F."/>
            <person name="Margarido G.R.A."/>
            <person name="Almeida C.A."/>
            <person name="Ferrarezi J.A."/>
            <person name="Labate C.A."/>
        </authorList>
    </citation>
    <scope>NUCLEOTIDE SEQUENCE</scope>
    <source>
        <strain evidence="2">MF-1</strain>
    </source>
</reference>
<evidence type="ECO:0000313" key="2">
    <source>
        <dbReference type="EMBL" id="MBW0537564.1"/>
    </source>
</evidence>
<dbReference type="AlphaFoldDB" id="A0A9Q3IG70"/>
<organism evidence="2 3">
    <name type="scientific">Austropuccinia psidii MF-1</name>
    <dbReference type="NCBI Taxonomy" id="1389203"/>
    <lineage>
        <taxon>Eukaryota</taxon>
        <taxon>Fungi</taxon>
        <taxon>Dikarya</taxon>
        <taxon>Basidiomycota</taxon>
        <taxon>Pucciniomycotina</taxon>
        <taxon>Pucciniomycetes</taxon>
        <taxon>Pucciniales</taxon>
        <taxon>Sphaerophragmiaceae</taxon>
        <taxon>Austropuccinia</taxon>
    </lineage>
</organism>